<dbReference type="GO" id="GO:0070403">
    <property type="term" value="F:NAD+ binding"/>
    <property type="evidence" value="ECO:0007669"/>
    <property type="project" value="InterPro"/>
</dbReference>
<feature type="non-terminal residue" evidence="3">
    <location>
        <position position="1"/>
    </location>
</feature>
<organism evidence="3">
    <name type="scientific">marine metagenome</name>
    <dbReference type="NCBI Taxonomy" id="408172"/>
    <lineage>
        <taxon>unclassified sequences</taxon>
        <taxon>metagenomes</taxon>
        <taxon>ecological metagenomes</taxon>
    </lineage>
</organism>
<dbReference type="PANTHER" id="PTHR21363:SF0">
    <property type="entry name" value="PREPHENATE DEHYDROGENASE [NADP(+)]"/>
    <property type="match status" value="1"/>
</dbReference>
<dbReference type="GO" id="GO:0008977">
    <property type="term" value="F:prephenate dehydrogenase (NAD+) activity"/>
    <property type="evidence" value="ECO:0007669"/>
    <property type="project" value="InterPro"/>
</dbReference>
<protein>
    <recommendedName>
        <fullName evidence="2">Prephenate/arogenate dehydrogenase domain-containing protein</fullName>
    </recommendedName>
</protein>
<dbReference type="Gene3D" id="1.10.3660.10">
    <property type="entry name" value="6-phosphogluconate dehydrogenase C-terminal like domain"/>
    <property type="match status" value="1"/>
</dbReference>
<dbReference type="EMBL" id="UINC01029299">
    <property type="protein sequence ID" value="SVB11785.1"/>
    <property type="molecule type" value="Genomic_DNA"/>
</dbReference>
<dbReference type="InterPro" id="IPR046825">
    <property type="entry name" value="PDH_C"/>
</dbReference>
<dbReference type="FunFam" id="1.10.3660.10:FF:000003">
    <property type="entry name" value="Prephenate dehydrogenase"/>
    <property type="match status" value="1"/>
</dbReference>
<dbReference type="GO" id="GO:0006571">
    <property type="term" value="P:tyrosine biosynthetic process"/>
    <property type="evidence" value="ECO:0007669"/>
    <property type="project" value="InterPro"/>
</dbReference>
<keyword evidence="1" id="KW-0560">Oxidoreductase</keyword>
<evidence type="ECO:0000256" key="1">
    <source>
        <dbReference type="ARBA" id="ARBA00023002"/>
    </source>
</evidence>
<sequence>AIISDVGSVKEKSIKQLKSLLDKEIEFIPAHPIAGTEKSGPESGFAELFVDRWCIITPIAGNSKKNINKIKSFWTSLGSRIEIMSPERHDKVMAITSHLPHLIAYNIVSTAADLEDVTKSDIIKYSASGFRDFTRIASSDPTMWRDIFLSNKEAVLEMIGRFSEDLSVLQKAVRWEDGNSLFKLFSRTKKIREKIITAGQDTDVADFGRSKRIK</sequence>
<gene>
    <name evidence="3" type="ORF">METZ01_LOCUS164639</name>
</gene>
<dbReference type="Pfam" id="PF20463">
    <property type="entry name" value="PDH_C"/>
    <property type="match status" value="1"/>
</dbReference>
<dbReference type="InterPro" id="IPR008927">
    <property type="entry name" value="6-PGluconate_DH-like_C_sf"/>
</dbReference>
<dbReference type="InterPro" id="IPR050812">
    <property type="entry name" value="Preph/Arog_dehydrog"/>
</dbReference>
<dbReference type="InterPro" id="IPR003099">
    <property type="entry name" value="Prephen_DH"/>
</dbReference>
<evidence type="ECO:0000259" key="2">
    <source>
        <dbReference type="PROSITE" id="PS51176"/>
    </source>
</evidence>
<dbReference type="SUPFAM" id="SSF48179">
    <property type="entry name" value="6-phosphogluconate dehydrogenase C-terminal domain-like"/>
    <property type="match status" value="1"/>
</dbReference>
<dbReference type="GO" id="GO:0004665">
    <property type="term" value="F:prephenate dehydrogenase (NADP+) activity"/>
    <property type="evidence" value="ECO:0007669"/>
    <property type="project" value="InterPro"/>
</dbReference>
<dbReference type="SUPFAM" id="SSF51735">
    <property type="entry name" value="NAD(P)-binding Rossmann-fold domains"/>
    <property type="match status" value="1"/>
</dbReference>
<dbReference type="Pfam" id="PF02153">
    <property type="entry name" value="PDH_N"/>
    <property type="match status" value="1"/>
</dbReference>
<dbReference type="PANTHER" id="PTHR21363">
    <property type="entry name" value="PREPHENATE DEHYDROGENASE"/>
    <property type="match status" value="1"/>
</dbReference>
<dbReference type="PROSITE" id="PS51176">
    <property type="entry name" value="PDH_ADH"/>
    <property type="match status" value="1"/>
</dbReference>
<reference evidence="3" key="1">
    <citation type="submission" date="2018-05" db="EMBL/GenBank/DDBJ databases">
        <authorList>
            <person name="Lanie J.A."/>
            <person name="Ng W.-L."/>
            <person name="Kazmierczak K.M."/>
            <person name="Andrzejewski T.M."/>
            <person name="Davidsen T.M."/>
            <person name="Wayne K.J."/>
            <person name="Tettelin H."/>
            <person name="Glass J.I."/>
            <person name="Rusch D."/>
            <person name="Podicherti R."/>
            <person name="Tsui H.-C.T."/>
            <person name="Winkler M.E."/>
        </authorList>
    </citation>
    <scope>NUCLEOTIDE SEQUENCE</scope>
</reference>
<dbReference type="InterPro" id="IPR046826">
    <property type="entry name" value="PDH_N"/>
</dbReference>
<proteinExistence type="predicted"/>
<feature type="domain" description="Prephenate/arogenate dehydrogenase" evidence="2">
    <location>
        <begin position="1"/>
        <end position="203"/>
    </location>
</feature>
<evidence type="ECO:0000313" key="3">
    <source>
        <dbReference type="EMBL" id="SVB11785.1"/>
    </source>
</evidence>
<dbReference type="AlphaFoldDB" id="A0A382BD90"/>
<name>A0A382BD90_9ZZZZ</name>
<dbReference type="InterPro" id="IPR036291">
    <property type="entry name" value="NAD(P)-bd_dom_sf"/>
</dbReference>
<dbReference type="Gene3D" id="3.40.50.720">
    <property type="entry name" value="NAD(P)-binding Rossmann-like Domain"/>
    <property type="match status" value="1"/>
</dbReference>
<accession>A0A382BD90</accession>